<dbReference type="AlphaFoldDB" id="B1T6S4"/>
<evidence type="ECO:0000313" key="1">
    <source>
        <dbReference type="EMBL" id="EDT40717.1"/>
    </source>
</evidence>
<dbReference type="PATRIC" id="fig|396597.7.peg.4457"/>
<protein>
    <submittedName>
        <fullName evidence="1">Uncharacterized protein</fullName>
    </submittedName>
</protein>
<evidence type="ECO:0000313" key="2">
    <source>
        <dbReference type="Proteomes" id="UP000004814"/>
    </source>
</evidence>
<comment type="caution">
    <text evidence="1">The sequence shown here is derived from an EMBL/GenBank/DDBJ whole genome shotgun (WGS) entry which is preliminary data.</text>
</comment>
<reference evidence="1 2" key="1">
    <citation type="submission" date="2008-03" db="EMBL/GenBank/DDBJ databases">
        <title>Sequencing of the draft genome and assembly of Burkholderia ambifaria MEX-5.</title>
        <authorList>
            <consortium name="US DOE Joint Genome Institute (JGI-PGF)"/>
            <person name="Copeland A."/>
            <person name="Lucas S."/>
            <person name="Lapidus A."/>
            <person name="Glavina del Rio T."/>
            <person name="Dalin E."/>
            <person name="Tice H."/>
            <person name="Bruce D."/>
            <person name="Goodwin L."/>
            <person name="Pitluck S."/>
            <person name="Larimer F."/>
            <person name="Land M.L."/>
            <person name="Hauser L."/>
            <person name="Tiedje J."/>
            <person name="Richardson P."/>
        </authorList>
    </citation>
    <scope>NUCLEOTIDE SEQUENCE [LARGE SCALE GENOMIC DNA]</scope>
    <source>
        <strain evidence="1 2">MEX-5</strain>
    </source>
</reference>
<dbReference type="Proteomes" id="UP000004814">
    <property type="component" value="Unassembled WGS sequence"/>
</dbReference>
<dbReference type="EMBL" id="ABLK01000111">
    <property type="protein sequence ID" value="EDT40717.1"/>
    <property type="molecule type" value="Genomic_DNA"/>
</dbReference>
<organism evidence="1 2">
    <name type="scientific">Burkholderia ambifaria MEX-5</name>
    <dbReference type="NCBI Taxonomy" id="396597"/>
    <lineage>
        <taxon>Bacteria</taxon>
        <taxon>Pseudomonadati</taxon>
        <taxon>Pseudomonadota</taxon>
        <taxon>Betaproteobacteria</taxon>
        <taxon>Burkholderiales</taxon>
        <taxon>Burkholderiaceae</taxon>
        <taxon>Burkholderia</taxon>
        <taxon>Burkholderia cepacia complex</taxon>
    </lineage>
</organism>
<gene>
    <name evidence="1" type="ORF">BamMEX5DRAFT_3490</name>
</gene>
<name>B1T6S4_9BURK</name>
<proteinExistence type="predicted"/>
<sequence length="111" mass="13058">MSYFVKFSYPLNSFGSRDRVGWLDASVGIILHVACVRRMVGTRIPFFRLMRLEMSKQCNIETHRVLLEFVRLSEVDREYFIASMNEFLLSSPQCRHALIEMWGRVNAPARR</sequence>
<accession>B1T6S4</accession>